<sequence length="314" mass="37200">MGASKLDMEINLILLIEYVYEHFIKQYQKYIYKILLQRLEKNQLVTDENNNTDQLITIDLYYITKNAKKRKMAYWAVVYPLRKRLSPVKTVAIIIIIWLLACLCALPLLFYSYTQKYFMGQDGRSVKTVCQSDGFPDGNSQTSVIFRVYNYFLLFITYLSPLIVLSFTYVRMGLELWGSSHIGDHRQEAQIKAKRKIIKMMITVVAIFMLCWLPYHLYFTIFVKAFAEIPPKTALFIYLHIYLLAMSSTVVNPIIYVWMNRKYEIKKYVLHGKNLQRICSKSERNMRLLEIDVDVKKLFPDVVKRLRRSKQKND</sequence>
<feature type="transmembrane region" description="Helical" evidence="9">
    <location>
        <begin position="91"/>
        <end position="113"/>
    </location>
</feature>
<organism evidence="11 12">
    <name type="scientific">Romanomermis culicivorax</name>
    <name type="common">Nematode worm</name>
    <dbReference type="NCBI Taxonomy" id="13658"/>
    <lineage>
        <taxon>Eukaryota</taxon>
        <taxon>Metazoa</taxon>
        <taxon>Ecdysozoa</taxon>
        <taxon>Nematoda</taxon>
        <taxon>Enoplea</taxon>
        <taxon>Dorylaimia</taxon>
        <taxon>Mermithida</taxon>
        <taxon>Mermithoidea</taxon>
        <taxon>Mermithidae</taxon>
        <taxon>Romanomermis</taxon>
    </lineage>
</organism>
<dbReference type="Pfam" id="PF00001">
    <property type="entry name" value="7tm_1"/>
    <property type="match status" value="1"/>
</dbReference>
<accession>A0A915JYQ2</accession>
<protein>
    <submittedName>
        <fullName evidence="12">G-protein coupled receptors family 1 profile domain-containing protein</fullName>
    </submittedName>
</protein>
<evidence type="ECO:0000313" key="11">
    <source>
        <dbReference type="Proteomes" id="UP000887565"/>
    </source>
</evidence>
<dbReference type="PROSITE" id="PS50262">
    <property type="entry name" value="G_PROTEIN_RECEP_F1_2"/>
    <property type="match status" value="1"/>
</dbReference>
<feature type="transmembrane region" description="Helical" evidence="9">
    <location>
        <begin position="148"/>
        <end position="170"/>
    </location>
</feature>
<dbReference type="InterPro" id="IPR001681">
    <property type="entry name" value="Neurokn_rcpt"/>
</dbReference>
<evidence type="ECO:0000256" key="6">
    <source>
        <dbReference type="ARBA" id="ARBA00023136"/>
    </source>
</evidence>
<dbReference type="PANTHER" id="PTHR46925:SF2">
    <property type="entry name" value="G-PROTEIN COUPLED RECEPTOR TKR-1-RELATED"/>
    <property type="match status" value="1"/>
</dbReference>
<evidence type="ECO:0000256" key="9">
    <source>
        <dbReference type="SAM" id="Phobius"/>
    </source>
</evidence>
<evidence type="ECO:0000256" key="8">
    <source>
        <dbReference type="ARBA" id="ARBA00023224"/>
    </source>
</evidence>
<dbReference type="GO" id="GO:0005886">
    <property type="term" value="C:plasma membrane"/>
    <property type="evidence" value="ECO:0007669"/>
    <property type="project" value="UniProtKB-SubCell"/>
</dbReference>
<dbReference type="GO" id="GO:0004995">
    <property type="term" value="F:tachykinin receptor activity"/>
    <property type="evidence" value="ECO:0007669"/>
    <property type="project" value="InterPro"/>
</dbReference>
<evidence type="ECO:0000256" key="4">
    <source>
        <dbReference type="ARBA" id="ARBA00022989"/>
    </source>
</evidence>
<name>A0A915JYQ2_ROMCU</name>
<keyword evidence="7" id="KW-0675">Receptor</keyword>
<dbReference type="SUPFAM" id="SSF81321">
    <property type="entry name" value="Family A G protein-coupled receptor-like"/>
    <property type="match status" value="1"/>
</dbReference>
<evidence type="ECO:0000259" key="10">
    <source>
        <dbReference type="PROSITE" id="PS50262"/>
    </source>
</evidence>
<dbReference type="WBParaSite" id="nRc.2.0.1.t31204-RA">
    <property type="protein sequence ID" value="nRc.2.0.1.t31204-RA"/>
    <property type="gene ID" value="nRc.2.0.1.g31204"/>
</dbReference>
<evidence type="ECO:0000256" key="7">
    <source>
        <dbReference type="ARBA" id="ARBA00023170"/>
    </source>
</evidence>
<keyword evidence="6 9" id="KW-0472">Membrane</keyword>
<dbReference type="AlphaFoldDB" id="A0A915JYQ2"/>
<keyword evidence="2" id="KW-1003">Cell membrane</keyword>
<comment type="subcellular location">
    <subcellularLocation>
        <location evidence="1">Cell membrane</location>
        <topology evidence="1">Multi-pass membrane protein</topology>
    </subcellularLocation>
</comment>
<evidence type="ECO:0000256" key="3">
    <source>
        <dbReference type="ARBA" id="ARBA00022692"/>
    </source>
</evidence>
<feature type="transmembrane region" description="Helical" evidence="9">
    <location>
        <begin position="197"/>
        <end position="215"/>
    </location>
</feature>
<dbReference type="OMA" id="HIYLLAM"/>
<evidence type="ECO:0000313" key="12">
    <source>
        <dbReference type="WBParaSite" id="nRc.2.0.1.t31204-RA"/>
    </source>
</evidence>
<dbReference type="InterPro" id="IPR000276">
    <property type="entry name" value="GPCR_Rhodpsn"/>
</dbReference>
<keyword evidence="5" id="KW-0297">G-protein coupled receptor</keyword>
<feature type="transmembrane region" description="Helical" evidence="9">
    <location>
        <begin position="235"/>
        <end position="258"/>
    </location>
</feature>
<keyword evidence="11" id="KW-1185">Reference proteome</keyword>
<evidence type="ECO:0000256" key="2">
    <source>
        <dbReference type="ARBA" id="ARBA00022475"/>
    </source>
</evidence>
<keyword evidence="4 9" id="KW-1133">Transmembrane helix</keyword>
<evidence type="ECO:0000256" key="5">
    <source>
        <dbReference type="ARBA" id="ARBA00023040"/>
    </source>
</evidence>
<dbReference type="InterPro" id="IPR017452">
    <property type="entry name" value="GPCR_Rhodpsn_7TM"/>
</dbReference>
<dbReference type="PRINTS" id="PR00237">
    <property type="entry name" value="GPCRRHODOPSN"/>
</dbReference>
<dbReference type="PANTHER" id="PTHR46925">
    <property type="entry name" value="G-PROTEIN COUPLED RECEPTOR TKR-1-RELATED"/>
    <property type="match status" value="1"/>
</dbReference>
<proteinExistence type="predicted"/>
<keyword evidence="8" id="KW-0807">Transducer</keyword>
<reference evidence="12" key="1">
    <citation type="submission" date="2022-11" db="UniProtKB">
        <authorList>
            <consortium name="WormBaseParasite"/>
        </authorList>
    </citation>
    <scope>IDENTIFICATION</scope>
</reference>
<keyword evidence="3 9" id="KW-0812">Transmembrane</keyword>
<dbReference type="Proteomes" id="UP000887565">
    <property type="component" value="Unplaced"/>
</dbReference>
<evidence type="ECO:0000256" key="1">
    <source>
        <dbReference type="ARBA" id="ARBA00004651"/>
    </source>
</evidence>
<dbReference type="Gene3D" id="1.20.1070.10">
    <property type="entry name" value="Rhodopsin 7-helix transmembrane proteins"/>
    <property type="match status" value="1"/>
</dbReference>
<feature type="domain" description="G-protein coupled receptors family 1 profile" evidence="10">
    <location>
        <begin position="74"/>
        <end position="256"/>
    </location>
</feature>